<accession>A0A0B6YPQ1</accession>
<feature type="region of interest" description="Disordered" evidence="1">
    <location>
        <begin position="1"/>
        <end position="21"/>
    </location>
</feature>
<evidence type="ECO:0000313" key="2">
    <source>
        <dbReference type="EMBL" id="CEK58228.1"/>
    </source>
</evidence>
<organism evidence="2">
    <name type="scientific">Arion vulgaris</name>
    <dbReference type="NCBI Taxonomy" id="1028688"/>
    <lineage>
        <taxon>Eukaryota</taxon>
        <taxon>Metazoa</taxon>
        <taxon>Spiralia</taxon>
        <taxon>Lophotrochozoa</taxon>
        <taxon>Mollusca</taxon>
        <taxon>Gastropoda</taxon>
        <taxon>Heterobranchia</taxon>
        <taxon>Euthyneura</taxon>
        <taxon>Panpulmonata</taxon>
        <taxon>Eupulmonata</taxon>
        <taxon>Stylommatophora</taxon>
        <taxon>Helicina</taxon>
        <taxon>Arionoidea</taxon>
        <taxon>Arionidae</taxon>
        <taxon>Arion</taxon>
    </lineage>
</organism>
<dbReference type="EMBL" id="HACG01011363">
    <property type="protein sequence ID" value="CEK58228.1"/>
    <property type="molecule type" value="Transcribed_RNA"/>
</dbReference>
<feature type="non-terminal residue" evidence="2">
    <location>
        <position position="77"/>
    </location>
</feature>
<gene>
    <name evidence="2" type="primary">ORF32402</name>
</gene>
<name>A0A0B6YPQ1_9EUPU</name>
<sequence>ASTRSWSLSQSTSKSSAISGMTITTSAGVSKVMQKSMNRSSFWKKSHKPVSVTNSGIIRSVMEAQNDPQTRKTKRID</sequence>
<reference evidence="2" key="1">
    <citation type="submission" date="2014-12" db="EMBL/GenBank/DDBJ databases">
        <title>Insight into the proteome of Arion vulgaris.</title>
        <authorList>
            <person name="Aradska J."/>
            <person name="Bulat T."/>
            <person name="Smidak R."/>
            <person name="Sarate P."/>
            <person name="Gangsoo J."/>
            <person name="Sialana F."/>
            <person name="Bilban M."/>
            <person name="Lubec G."/>
        </authorList>
    </citation>
    <scope>NUCLEOTIDE SEQUENCE</scope>
    <source>
        <tissue evidence="2">Skin</tissue>
    </source>
</reference>
<feature type="compositionally biased region" description="Low complexity" evidence="1">
    <location>
        <begin position="1"/>
        <end position="19"/>
    </location>
</feature>
<feature type="non-terminal residue" evidence="2">
    <location>
        <position position="1"/>
    </location>
</feature>
<feature type="region of interest" description="Disordered" evidence="1">
    <location>
        <begin position="54"/>
        <end position="77"/>
    </location>
</feature>
<protein>
    <submittedName>
        <fullName evidence="2">Uncharacterized protein</fullName>
    </submittedName>
</protein>
<dbReference type="AlphaFoldDB" id="A0A0B6YPQ1"/>
<evidence type="ECO:0000256" key="1">
    <source>
        <dbReference type="SAM" id="MobiDB-lite"/>
    </source>
</evidence>
<proteinExistence type="predicted"/>